<gene>
    <name evidence="1" type="ORF">G3W61_22490</name>
</gene>
<evidence type="ECO:0000313" key="1">
    <source>
        <dbReference type="EMBL" id="NEL78979.1"/>
    </source>
</evidence>
<reference evidence="1 2" key="1">
    <citation type="submission" date="2019-11" db="EMBL/GenBank/DDBJ databases">
        <title>Genome-resolved metagenomics to study the prevalence of co-infection and intraspecific heterogeneity among plant pathogen metapopulations.</title>
        <authorList>
            <person name="Newberry E."/>
            <person name="Bhandari R."/>
            <person name="Kemble J."/>
            <person name="Sikora E."/>
            <person name="Potnis N."/>
        </authorList>
    </citation>
    <scope>NUCLEOTIDE SEQUENCE [LARGE SCALE GENOMIC DNA]</scope>
    <source>
        <strain evidence="1">Xp_Tom_Tuscaloosa_18b</strain>
    </source>
</reference>
<dbReference type="EMBL" id="JAAGYU010000275">
    <property type="protein sequence ID" value="NEL78979.1"/>
    <property type="molecule type" value="Genomic_DNA"/>
</dbReference>
<proteinExistence type="predicted"/>
<dbReference type="Proteomes" id="UP000471082">
    <property type="component" value="Unassembled WGS sequence"/>
</dbReference>
<dbReference type="AlphaFoldDB" id="A0A7X5SAT0"/>
<name>A0A7X5SAT0_XANPE</name>
<accession>A0A7X5SAT0</accession>
<sequence>MLIWGMRRWTPLLCVVFLTACVALAGLWLTAENRLRRLQQEVRYRQDASFERRAYAIKAREERSTTREIEDLLFPVTVSFPDRNCVELRPRWGVVGGTSMTCFSNKTGKLLYHASIGE</sequence>
<organism evidence="1 2">
    <name type="scientific">Xanthomonas perforans</name>
    <dbReference type="NCBI Taxonomy" id="442694"/>
    <lineage>
        <taxon>Bacteria</taxon>
        <taxon>Pseudomonadati</taxon>
        <taxon>Pseudomonadota</taxon>
        <taxon>Gammaproteobacteria</taxon>
        <taxon>Lysobacterales</taxon>
        <taxon>Lysobacteraceae</taxon>
        <taxon>Xanthomonas</taxon>
    </lineage>
</organism>
<dbReference type="PROSITE" id="PS51257">
    <property type="entry name" value="PROKAR_LIPOPROTEIN"/>
    <property type="match status" value="1"/>
</dbReference>
<evidence type="ECO:0000313" key="2">
    <source>
        <dbReference type="Proteomes" id="UP000471082"/>
    </source>
</evidence>
<comment type="caution">
    <text evidence="1">The sequence shown here is derived from an EMBL/GenBank/DDBJ whole genome shotgun (WGS) entry which is preliminary data.</text>
</comment>
<protein>
    <submittedName>
        <fullName evidence="1">Uncharacterized protein</fullName>
    </submittedName>
</protein>